<feature type="region of interest" description="Disordered" evidence="10">
    <location>
        <begin position="467"/>
        <end position="490"/>
    </location>
</feature>
<dbReference type="InterPro" id="IPR024704">
    <property type="entry name" value="SMC"/>
</dbReference>
<keyword evidence="13" id="KW-1185">Reference proteome</keyword>
<dbReference type="Gene3D" id="3.40.50.300">
    <property type="entry name" value="P-loop containing nucleotide triphosphate hydrolases"/>
    <property type="match status" value="2"/>
</dbReference>
<feature type="compositionally biased region" description="Basic and acidic residues" evidence="10">
    <location>
        <begin position="892"/>
        <end position="901"/>
    </location>
</feature>
<evidence type="ECO:0000256" key="8">
    <source>
        <dbReference type="PIRNR" id="PIRNR005719"/>
    </source>
</evidence>
<keyword evidence="5 9" id="KW-0175">Coiled coil</keyword>
<dbReference type="Proteomes" id="UP000799302">
    <property type="component" value="Unassembled WGS sequence"/>
</dbReference>
<reference evidence="12" key="1">
    <citation type="journal article" date="2020" name="Stud. Mycol.">
        <title>101 Dothideomycetes genomes: a test case for predicting lifestyles and emergence of pathogens.</title>
        <authorList>
            <person name="Haridas S."/>
            <person name="Albert R."/>
            <person name="Binder M."/>
            <person name="Bloem J."/>
            <person name="Labutti K."/>
            <person name="Salamov A."/>
            <person name="Andreopoulos B."/>
            <person name="Baker S."/>
            <person name="Barry K."/>
            <person name="Bills G."/>
            <person name="Bluhm B."/>
            <person name="Cannon C."/>
            <person name="Castanera R."/>
            <person name="Culley D."/>
            <person name="Daum C."/>
            <person name="Ezra D."/>
            <person name="Gonzalez J."/>
            <person name="Henrissat B."/>
            <person name="Kuo A."/>
            <person name="Liang C."/>
            <person name="Lipzen A."/>
            <person name="Lutzoni F."/>
            <person name="Magnuson J."/>
            <person name="Mondo S."/>
            <person name="Nolan M."/>
            <person name="Ohm R."/>
            <person name="Pangilinan J."/>
            <person name="Park H.-J."/>
            <person name="Ramirez L."/>
            <person name="Alfaro M."/>
            <person name="Sun H."/>
            <person name="Tritt A."/>
            <person name="Yoshinaga Y."/>
            <person name="Zwiers L.-H."/>
            <person name="Turgeon B."/>
            <person name="Goodwin S."/>
            <person name="Spatafora J."/>
            <person name="Crous P."/>
            <person name="Grigoriev I."/>
        </authorList>
    </citation>
    <scope>NUCLEOTIDE SEQUENCE</scope>
    <source>
        <strain evidence="12">CBS 115976</strain>
    </source>
</reference>
<dbReference type="InterPro" id="IPR010935">
    <property type="entry name" value="SMC_hinge"/>
</dbReference>
<evidence type="ECO:0000256" key="5">
    <source>
        <dbReference type="ARBA" id="ARBA00023054"/>
    </source>
</evidence>
<gene>
    <name evidence="12" type="ORF">BT63DRAFT_428432</name>
</gene>
<proteinExistence type="inferred from homology"/>
<evidence type="ECO:0000256" key="10">
    <source>
        <dbReference type="SAM" id="MobiDB-lite"/>
    </source>
</evidence>
<dbReference type="Pfam" id="PF02463">
    <property type="entry name" value="SMC_N"/>
    <property type="match status" value="2"/>
</dbReference>
<evidence type="ECO:0000313" key="12">
    <source>
        <dbReference type="EMBL" id="KAF2665478.1"/>
    </source>
</evidence>
<keyword evidence="4" id="KW-0498">Mitosis</keyword>
<dbReference type="SMART" id="SM00968">
    <property type="entry name" value="SMC_hinge"/>
    <property type="match status" value="1"/>
</dbReference>
<protein>
    <recommendedName>
        <fullName evidence="8">Structural maintenance of chromosomes protein</fullName>
    </recommendedName>
</protein>
<feature type="region of interest" description="Disordered" evidence="10">
    <location>
        <begin position="1052"/>
        <end position="1075"/>
    </location>
</feature>
<dbReference type="SUPFAM" id="SSF75553">
    <property type="entry name" value="Smc hinge domain"/>
    <property type="match status" value="1"/>
</dbReference>
<feature type="coiled-coil region" evidence="9">
    <location>
        <begin position="786"/>
        <end position="820"/>
    </location>
</feature>
<dbReference type="GO" id="GO:0005634">
    <property type="term" value="C:nucleus"/>
    <property type="evidence" value="ECO:0007669"/>
    <property type="project" value="UniProtKB-SubCell"/>
</dbReference>
<feature type="coiled-coil region" evidence="9">
    <location>
        <begin position="193"/>
        <end position="223"/>
    </location>
</feature>
<dbReference type="GO" id="GO:0005694">
    <property type="term" value="C:chromosome"/>
    <property type="evidence" value="ECO:0007669"/>
    <property type="project" value="InterPro"/>
</dbReference>
<dbReference type="GO" id="GO:0051301">
    <property type="term" value="P:cell division"/>
    <property type="evidence" value="ECO:0007669"/>
    <property type="project" value="UniProtKB-KW"/>
</dbReference>
<dbReference type="GO" id="GO:0007059">
    <property type="term" value="P:chromosome segregation"/>
    <property type="evidence" value="ECO:0007669"/>
    <property type="project" value="UniProtKB-ARBA"/>
</dbReference>
<dbReference type="GO" id="GO:0005524">
    <property type="term" value="F:ATP binding"/>
    <property type="evidence" value="ECO:0007669"/>
    <property type="project" value="InterPro"/>
</dbReference>
<dbReference type="GO" id="GO:0016887">
    <property type="term" value="F:ATP hydrolysis activity"/>
    <property type="evidence" value="ECO:0007669"/>
    <property type="project" value="InterPro"/>
</dbReference>
<dbReference type="OrthoDB" id="431497at2759"/>
<feature type="coiled-coil region" evidence="9">
    <location>
        <begin position="253"/>
        <end position="287"/>
    </location>
</feature>
<dbReference type="SUPFAM" id="SSF52540">
    <property type="entry name" value="P-loop containing nucleoside triphosphate hydrolases"/>
    <property type="match status" value="1"/>
</dbReference>
<comment type="subcellular location">
    <subcellularLocation>
        <location evidence="1 8">Nucleus</location>
    </subcellularLocation>
</comment>
<feature type="region of interest" description="Disordered" evidence="10">
    <location>
        <begin position="879"/>
        <end position="901"/>
    </location>
</feature>
<dbReference type="InterPro" id="IPR036277">
    <property type="entry name" value="SMC_hinge_sf"/>
</dbReference>
<sequence length="1206" mass="138050">MYIKQIIIQGFKSYKEQTEIERFSPGLNVIVGRNGSGKSNFFAAIRFVLSDAYTQMSREERNALLHEGSGTAVQSAYVEVIFDNSDGRFPNNKPELILRRTIGHKKDEYSLDRKNTTRTDVMNMLESAGFSRSNPYYIVPQGRVTTLTNMKDPERLSLLKEVAGTQVYENRRTESLKSMQQAENMQSKVDVLLSNVDERLSQLEEEKEELRKFQERDREQRCLRYTLLNREQQKCEQDIEKANLSRTTGVEQTEQQSEELDNYDQGITQLERDINRAKQTLELRTIEKRQLVGERKTAQQHKAEVELDVDRLSAGFSSAQQAQAKLQADLKSIQGLIQTRENDLAKMMPKFDQAVKQEADIQSQLDDVQIQQQRLQRKRGNADRFANKAARDKHLQEELNKCFMQLSQSKANRMQLDDDLNEMKKTIATTEKDLTKTQSRLDSRSNDLKALDVELAEADKTLTDLQDQRRVKQREQNLSRSKTQQAREDLQEAENIVSNLTDRDTWKGIKTVRKMANEGMEGIHGMVGELFEVNPNYKTAVEVIGGNSLFSVIVENDDVSTKIVSHLTKNKAGRVTFFPLNRISPKEGSMPNAQDAVSMLSKLKYAEDYEPAMSHVFGRTVICPNLQVASQYARSHGVSAITSQGDRADKKGALTGGYIDTRRSRISAIHEESKARREYESVMEGLESLQEELDTLTQEITKATGEVQKLKQRREAYVKGTFGLQHEIKNQSTDLQRLRNEEKEKAKQKEQQVAAERHLNNDQQAFEEEMKQDFKKALTTQEERTLETLGSQIRDLQKTVQGLTAKRSELEAEVSGVQQQLDENLRPQLARLKAQGVEAELEGEGGGNVNSQLKERQRDLKRVTKELNDVTKQLAKADENLEQSNQNLANLEQEKSKAEQRRDELIRTINEHKTNMERQMQQKATATKALADINRQIRDLGVLPEEAFRKYQKWEAKRLEDRWTKVTKELKQFKSVNKKAFEQFSNFAKQRNDLQTRRDGLDTSKDSIQVLIDHLDRKKDEAIERTFKQVSREFATVFENLVPAGKGRLIIQRKSDRQARQEDEDDSDEEQRNTVENYTGVGISVSFNSKHDEQQRIQQLSGGQKSLCALALVFAIQRCDPAPFYLFDEIDANLDAQYRTAVAKMLEDLSTAGEGGGQFICTTFRPEMLQVAEKCYGVSFSNKTSSVDVVSYDDAMSFVENTQMAR</sequence>
<name>A0A6A6U2X5_9PEZI</name>
<comment type="similarity">
    <text evidence="2">Belongs to the SMC family. SMC3 subfamily.</text>
</comment>
<evidence type="ECO:0000256" key="6">
    <source>
        <dbReference type="ARBA" id="ARBA00023242"/>
    </source>
</evidence>
<evidence type="ECO:0000256" key="1">
    <source>
        <dbReference type="ARBA" id="ARBA00004123"/>
    </source>
</evidence>
<organism evidence="12 13">
    <name type="scientific">Microthyrium microscopicum</name>
    <dbReference type="NCBI Taxonomy" id="703497"/>
    <lineage>
        <taxon>Eukaryota</taxon>
        <taxon>Fungi</taxon>
        <taxon>Dikarya</taxon>
        <taxon>Ascomycota</taxon>
        <taxon>Pezizomycotina</taxon>
        <taxon>Dothideomycetes</taxon>
        <taxon>Dothideomycetes incertae sedis</taxon>
        <taxon>Microthyriales</taxon>
        <taxon>Microthyriaceae</taxon>
        <taxon>Microthyrium</taxon>
    </lineage>
</organism>
<evidence type="ECO:0000256" key="4">
    <source>
        <dbReference type="ARBA" id="ARBA00022776"/>
    </source>
</evidence>
<accession>A0A6A6U2X5</accession>
<evidence type="ECO:0000256" key="9">
    <source>
        <dbReference type="SAM" id="Coils"/>
    </source>
</evidence>
<feature type="domain" description="SMC hinge" evidence="11">
    <location>
        <begin position="521"/>
        <end position="633"/>
    </location>
</feature>
<dbReference type="Gene3D" id="1.20.1060.20">
    <property type="match status" value="1"/>
</dbReference>
<evidence type="ECO:0000259" key="11">
    <source>
        <dbReference type="SMART" id="SM00968"/>
    </source>
</evidence>
<dbReference type="PIRSF" id="PIRSF005719">
    <property type="entry name" value="SMC"/>
    <property type="match status" value="1"/>
</dbReference>
<keyword evidence="7" id="KW-0131">Cell cycle</keyword>
<dbReference type="CDD" id="cd03272">
    <property type="entry name" value="ABC_SMC3_euk"/>
    <property type="match status" value="1"/>
</dbReference>
<dbReference type="FunFam" id="3.40.50.300:FF:000424">
    <property type="entry name" value="Structural maintenance of chromosomes 3"/>
    <property type="match status" value="1"/>
</dbReference>
<keyword evidence="6 8" id="KW-0539">Nucleus</keyword>
<dbReference type="AlphaFoldDB" id="A0A6A6U2X5"/>
<dbReference type="Pfam" id="PF06470">
    <property type="entry name" value="SMC_hinge"/>
    <property type="match status" value="1"/>
</dbReference>
<evidence type="ECO:0000256" key="3">
    <source>
        <dbReference type="ARBA" id="ARBA00022618"/>
    </source>
</evidence>
<keyword evidence="3" id="KW-0132">Cell division</keyword>
<evidence type="ECO:0000256" key="2">
    <source>
        <dbReference type="ARBA" id="ARBA00005917"/>
    </source>
</evidence>
<evidence type="ECO:0000313" key="13">
    <source>
        <dbReference type="Proteomes" id="UP000799302"/>
    </source>
</evidence>
<dbReference type="PANTHER" id="PTHR43977">
    <property type="entry name" value="STRUCTURAL MAINTENANCE OF CHROMOSOMES PROTEIN 3"/>
    <property type="match status" value="1"/>
</dbReference>
<dbReference type="GO" id="GO:0051276">
    <property type="term" value="P:chromosome organization"/>
    <property type="evidence" value="ECO:0007669"/>
    <property type="project" value="InterPro"/>
</dbReference>
<evidence type="ECO:0000256" key="7">
    <source>
        <dbReference type="ARBA" id="ARBA00023306"/>
    </source>
</evidence>
<feature type="coiled-coil region" evidence="9">
    <location>
        <begin position="672"/>
        <end position="759"/>
    </location>
</feature>
<dbReference type="InterPro" id="IPR003395">
    <property type="entry name" value="RecF/RecN/SMC_N"/>
</dbReference>
<dbReference type="EMBL" id="MU004240">
    <property type="protein sequence ID" value="KAF2665478.1"/>
    <property type="molecule type" value="Genomic_DNA"/>
</dbReference>
<feature type="compositionally biased region" description="Basic and acidic residues" evidence="10">
    <location>
        <begin position="467"/>
        <end position="477"/>
    </location>
</feature>
<dbReference type="Gene3D" id="3.30.70.1620">
    <property type="match status" value="1"/>
</dbReference>
<dbReference type="InterPro" id="IPR027417">
    <property type="entry name" value="P-loop_NTPase"/>
</dbReference>
<dbReference type="FunFam" id="3.40.50.300:FF:000370">
    <property type="entry name" value="Structural maintenance of chromosomes 3"/>
    <property type="match status" value="1"/>
</dbReference>
<dbReference type="InterPro" id="IPR041741">
    <property type="entry name" value="SMC3_ABC_euk"/>
</dbReference>